<evidence type="ECO:0000313" key="6">
    <source>
        <dbReference type="EMBL" id="GEM47785.1"/>
    </source>
</evidence>
<name>A0A511N4M0_DEIC1</name>
<dbReference type="InterPro" id="IPR000843">
    <property type="entry name" value="HTH_LacI"/>
</dbReference>
<dbReference type="PANTHER" id="PTHR30146">
    <property type="entry name" value="LACI-RELATED TRANSCRIPTIONAL REPRESSOR"/>
    <property type="match status" value="1"/>
</dbReference>
<keyword evidence="7" id="KW-1185">Reference proteome</keyword>
<dbReference type="GO" id="GO:0003700">
    <property type="term" value="F:DNA-binding transcription factor activity"/>
    <property type="evidence" value="ECO:0007669"/>
    <property type="project" value="TreeGrafter"/>
</dbReference>
<evidence type="ECO:0000256" key="1">
    <source>
        <dbReference type="ARBA" id="ARBA00023015"/>
    </source>
</evidence>
<evidence type="ECO:0000256" key="2">
    <source>
        <dbReference type="ARBA" id="ARBA00023125"/>
    </source>
</evidence>
<evidence type="ECO:0000259" key="4">
    <source>
        <dbReference type="PROSITE" id="PS50932"/>
    </source>
</evidence>
<dbReference type="OrthoDB" id="9775106at2"/>
<keyword evidence="2" id="KW-0238">DNA-binding</keyword>
<dbReference type="PROSITE" id="PS50943">
    <property type="entry name" value="HTH_CROC1"/>
    <property type="match status" value="1"/>
</dbReference>
<dbReference type="CDD" id="cd01392">
    <property type="entry name" value="HTH_LacI"/>
    <property type="match status" value="1"/>
</dbReference>
<accession>A0A511N4M0</accession>
<feature type="domain" description="HTH cro/C1-type" evidence="5">
    <location>
        <begin position="2"/>
        <end position="47"/>
    </location>
</feature>
<proteinExistence type="predicted"/>
<dbReference type="CDD" id="cd06267">
    <property type="entry name" value="PBP1_LacI_sugar_binding-like"/>
    <property type="match status" value="1"/>
</dbReference>
<dbReference type="Gene3D" id="1.10.260.40">
    <property type="entry name" value="lambda repressor-like DNA-binding domains"/>
    <property type="match status" value="1"/>
</dbReference>
<dbReference type="InterPro" id="IPR001387">
    <property type="entry name" value="Cro/C1-type_HTH"/>
</dbReference>
<dbReference type="InterPro" id="IPR010982">
    <property type="entry name" value="Lambda_DNA-bd_dom_sf"/>
</dbReference>
<dbReference type="EMBL" id="BJXB01000015">
    <property type="protein sequence ID" value="GEM47785.1"/>
    <property type="molecule type" value="Genomic_DNA"/>
</dbReference>
<dbReference type="InterPro" id="IPR028082">
    <property type="entry name" value="Peripla_BP_I"/>
</dbReference>
<sequence length="323" mass="35135">MKITIDEIARVSGVSKGTVSRVINGKTTVAAATREKVLEVMNRLGFVPDPAARELSMRSKYTIGISIGQGDSRISPYFALIWRALTRETQELGIQFIELEEDLSSYVRLPNAVLLFSAQHTHKRLDYLQTQHIPAVVIGHEPGNFFVVPDDLEGGKLAAEHLISLGHREFAFLGTQVPSQAADDRRQGFCEALKGTGLHLQPEHDLEGHFNTLDAYRAVRRAWEAGHHFTALFAASDEMAIGAIGALQDLGVNVPRDVSVIGFDGFPFPNQNLTTIAQDISRIAHAAVQLALSGIEGEDPQGVYVPVQLQIGTTTAPPPDSTV</sequence>
<comment type="caution">
    <text evidence="6">The sequence shown here is derived from an EMBL/GenBank/DDBJ whole genome shotgun (WGS) entry which is preliminary data.</text>
</comment>
<dbReference type="GO" id="GO:0000976">
    <property type="term" value="F:transcription cis-regulatory region binding"/>
    <property type="evidence" value="ECO:0007669"/>
    <property type="project" value="TreeGrafter"/>
</dbReference>
<dbReference type="PANTHER" id="PTHR30146:SF120">
    <property type="entry name" value="ALANINE RACEMASE"/>
    <property type="match status" value="1"/>
</dbReference>
<protein>
    <submittedName>
        <fullName evidence="6">LacI family transcriptional regulator</fullName>
    </submittedName>
</protein>
<dbReference type="PROSITE" id="PS50932">
    <property type="entry name" value="HTH_LACI_2"/>
    <property type="match status" value="1"/>
</dbReference>
<evidence type="ECO:0000259" key="5">
    <source>
        <dbReference type="PROSITE" id="PS50943"/>
    </source>
</evidence>
<keyword evidence="1" id="KW-0805">Transcription regulation</keyword>
<dbReference type="SUPFAM" id="SSF53822">
    <property type="entry name" value="Periplasmic binding protein-like I"/>
    <property type="match status" value="1"/>
</dbReference>
<organism evidence="6 7">
    <name type="scientific">Deinococcus cellulosilyticus (strain DSM 18568 / NBRC 106333 / KACC 11606 / 5516J-15)</name>
    <dbReference type="NCBI Taxonomy" id="1223518"/>
    <lineage>
        <taxon>Bacteria</taxon>
        <taxon>Thermotogati</taxon>
        <taxon>Deinococcota</taxon>
        <taxon>Deinococci</taxon>
        <taxon>Deinococcales</taxon>
        <taxon>Deinococcaceae</taxon>
        <taxon>Deinococcus</taxon>
    </lineage>
</organism>
<dbReference type="SMART" id="SM00354">
    <property type="entry name" value="HTH_LACI"/>
    <property type="match status" value="1"/>
</dbReference>
<dbReference type="Gene3D" id="3.40.50.2300">
    <property type="match status" value="2"/>
</dbReference>
<feature type="domain" description="HTH lacI-type" evidence="4">
    <location>
        <begin position="3"/>
        <end position="57"/>
    </location>
</feature>
<dbReference type="RefSeq" id="WP_146886310.1">
    <property type="nucleotide sequence ID" value="NZ_BJXB01000015.1"/>
</dbReference>
<dbReference type="AlphaFoldDB" id="A0A511N4M0"/>
<reference evidence="6 7" key="1">
    <citation type="submission" date="2019-07" db="EMBL/GenBank/DDBJ databases">
        <title>Whole genome shotgun sequence of Deinococcus cellulosilyticus NBRC 106333.</title>
        <authorList>
            <person name="Hosoyama A."/>
            <person name="Uohara A."/>
            <person name="Ohji S."/>
            <person name="Ichikawa N."/>
        </authorList>
    </citation>
    <scope>NUCLEOTIDE SEQUENCE [LARGE SCALE GENOMIC DNA]</scope>
    <source>
        <strain evidence="6 7">NBRC 106333</strain>
    </source>
</reference>
<gene>
    <name evidence="6" type="ORF">DC3_34200</name>
</gene>
<dbReference type="InterPro" id="IPR046335">
    <property type="entry name" value="LacI/GalR-like_sensor"/>
</dbReference>
<dbReference type="Proteomes" id="UP000321306">
    <property type="component" value="Unassembled WGS sequence"/>
</dbReference>
<dbReference type="SUPFAM" id="SSF47413">
    <property type="entry name" value="lambda repressor-like DNA-binding domains"/>
    <property type="match status" value="1"/>
</dbReference>
<keyword evidence="3" id="KW-0804">Transcription</keyword>
<dbReference type="Pfam" id="PF13377">
    <property type="entry name" value="Peripla_BP_3"/>
    <property type="match status" value="1"/>
</dbReference>
<dbReference type="Pfam" id="PF00356">
    <property type="entry name" value="LacI"/>
    <property type="match status" value="1"/>
</dbReference>
<evidence type="ECO:0000256" key="3">
    <source>
        <dbReference type="ARBA" id="ARBA00023163"/>
    </source>
</evidence>
<evidence type="ECO:0000313" key="7">
    <source>
        <dbReference type="Proteomes" id="UP000321306"/>
    </source>
</evidence>
<dbReference type="PROSITE" id="PS00356">
    <property type="entry name" value="HTH_LACI_1"/>
    <property type="match status" value="1"/>
</dbReference>